<proteinExistence type="predicted"/>
<evidence type="ECO:0000313" key="2">
    <source>
        <dbReference type="EMBL" id="EEN68184.1"/>
    </source>
</evidence>
<dbReference type="InParanoid" id="C3XUV9"/>
<sequence>MVLCVTALLFGAIQGEGSDSLQPKSLLELLKKDARDLAELVKYHDTKLDAEEQNGEQPEGVVENKRELGVSRPLGKCEKTLDRGLYGALCPDCWYWRELPAGYSPRYLNERKCMGQECLKGHGTCVQQYTNAGVTKDGQEISVQLASGCKCGMRPDSVLFDQYYP</sequence>
<feature type="signal peptide" evidence="1">
    <location>
        <begin position="1"/>
        <end position="15"/>
    </location>
</feature>
<dbReference type="InterPro" id="IPR029034">
    <property type="entry name" value="Cystine-knot_cytokine"/>
</dbReference>
<keyword evidence="1" id="KW-0732">Signal</keyword>
<dbReference type="AlphaFoldDB" id="C3XUV9"/>
<organism>
    <name type="scientific">Branchiostoma floridae</name>
    <name type="common">Florida lancelet</name>
    <name type="synonym">Amphioxus</name>
    <dbReference type="NCBI Taxonomy" id="7739"/>
    <lineage>
        <taxon>Eukaryota</taxon>
        <taxon>Metazoa</taxon>
        <taxon>Chordata</taxon>
        <taxon>Cephalochordata</taxon>
        <taxon>Leptocardii</taxon>
        <taxon>Amphioxiformes</taxon>
        <taxon>Branchiostomatidae</taxon>
        <taxon>Branchiostoma</taxon>
    </lineage>
</organism>
<dbReference type="STRING" id="7739.C3XUV9"/>
<accession>C3XUV9</accession>
<dbReference type="SUPFAM" id="SSF57501">
    <property type="entry name" value="Cystine-knot cytokines"/>
    <property type="match status" value="1"/>
</dbReference>
<gene>
    <name evidence="2" type="ORF">BRAFLDRAFT_88917</name>
</gene>
<evidence type="ECO:0008006" key="3">
    <source>
        <dbReference type="Google" id="ProtNLM"/>
    </source>
</evidence>
<name>C3XUV9_BRAFL</name>
<protein>
    <recommendedName>
        <fullName evidence="3">CTCK domain-containing protein</fullName>
    </recommendedName>
</protein>
<dbReference type="PANTHER" id="PTHR33995:SF7">
    <property type="entry name" value="BURSICON SUBUNIT ALPHA-RELATED"/>
    <property type="match status" value="1"/>
</dbReference>
<dbReference type="EMBL" id="GG666467">
    <property type="protein sequence ID" value="EEN68184.1"/>
    <property type="molecule type" value="Genomic_DNA"/>
</dbReference>
<evidence type="ECO:0000256" key="1">
    <source>
        <dbReference type="SAM" id="SignalP"/>
    </source>
</evidence>
<reference evidence="2" key="1">
    <citation type="journal article" date="2008" name="Nature">
        <title>The amphioxus genome and the evolution of the chordate karyotype.</title>
        <authorList>
            <consortium name="US DOE Joint Genome Institute (JGI-PGF)"/>
            <person name="Putnam N.H."/>
            <person name="Butts T."/>
            <person name="Ferrier D.E.K."/>
            <person name="Furlong R.F."/>
            <person name="Hellsten U."/>
            <person name="Kawashima T."/>
            <person name="Robinson-Rechavi M."/>
            <person name="Shoguchi E."/>
            <person name="Terry A."/>
            <person name="Yu J.-K."/>
            <person name="Benito-Gutierrez E.L."/>
            <person name="Dubchak I."/>
            <person name="Garcia-Fernandez J."/>
            <person name="Gibson-Brown J.J."/>
            <person name="Grigoriev I.V."/>
            <person name="Horton A.C."/>
            <person name="de Jong P.J."/>
            <person name="Jurka J."/>
            <person name="Kapitonov V.V."/>
            <person name="Kohara Y."/>
            <person name="Kuroki Y."/>
            <person name="Lindquist E."/>
            <person name="Lucas S."/>
            <person name="Osoegawa K."/>
            <person name="Pennacchio L.A."/>
            <person name="Salamov A.A."/>
            <person name="Satou Y."/>
            <person name="Sauka-Spengler T."/>
            <person name="Schmutz J."/>
            <person name="Shin-I T."/>
            <person name="Toyoda A."/>
            <person name="Bronner-Fraser M."/>
            <person name="Fujiyama A."/>
            <person name="Holland L.Z."/>
            <person name="Holland P.W.H."/>
            <person name="Satoh N."/>
            <person name="Rokhsar D.S."/>
        </authorList>
    </citation>
    <scope>NUCLEOTIDE SEQUENCE [LARGE SCALE GENOMIC DNA]</scope>
    <source>
        <strain evidence="2">S238N-H82</strain>
        <tissue evidence="2">Testes</tissue>
    </source>
</reference>
<feature type="chain" id="PRO_5011977128" description="CTCK domain-containing protein" evidence="1">
    <location>
        <begin position="16"/>
        <end position="165"/>
    </location>
</feature>
<dbReference type="PANTHER" id="PTHR33995">
    <property type="entry name" value="PROTEIN CBG18546"/>
    <property type="match status" value="1"/>
</dbReference>